<dbReference type="RefSeq" id="WP_079415126.1">
    <property type="nucleotide sequence ID" value="NZ_MBTG01000022.1"/>
</dbReference>
<protein>
    <recommendedName>
        <fullName evidence="3">Flagellar protein FliT</fullName>
    </recommendedName>
</protein>
<evidence type="ECO:0000313" key="2">
    <source>
        <dbReference type="Proteomes" id="UP000190626"/>
    </source>
</evidence>
<sequence>MIEQEMTILSLLIELKHKTQQLLEIDIEEEQEIPRLNALQQEQEILSQRLAQFQPAPLNDQIRRVAAECQQLETLFNAKLINFQKVVKTNIDKIERMKQHKHAYQNQYLQAEGYFVDNRN</sequence>
<reference evidence="2" key="1">
    <citation type="submission" date="2016-07" db="EMBL/GenBank/DDBJ databases">
        <authorList>
            <person name="Florea S."/>
            <person name="Webb J.S."/>
            <person name="Jaromczyk J."/>
            <person name="Schardl C.L."/>
        </authorList>
    </citation>
    <scope>NUCLEOTIDE SEQUENCE [LARGE SCALE GENOMIC DNA]</scope>
    <source>
        <strain evidence="2">CY1</strain>
    </source>
</reference>
<dbReference type="Proteomes" id="UP000190626">
    <property type="component" value="Unassembled WGS sequence"/>
</dbReference>
<evidence type="ECO:0000313" key="1">
    <source>
        <dbReference type="EMBL" id="OPH54560.1"/>
    </source>
</evidence>
<dbReference type="AlphaFoldDB" id="A0A1V4HGW4"/>
<gene>
    <name evidence="1" type="ORF">BC351_31780</name>
</gene>
<accession>A0A1V4HGW4</accession>
<keyword evidence="2" id="KW-1185">Reference proteome</keyword>
<evidence type="ECO:0008006" key="3">
    <source>
        <dbReference type="Google" id="ProtNLM"/>
    </source>
</evidence>
<dbReference type="STRING" id="1469647.BC351_31780"/>
<dbReference type="EMBL" id="MBTG01000022">
    <property type="protein sequence ID" value="OPH54560.1"/>
    <property type="molecule type" value="Genomic_DNA"/>
</dbReference>
<proteinExistence type="predicted"/>
<name>A0A1V4HGW4_9BACL</name>
<organism evidence="1 2">
    <name type="scientific">Paenibacillus ferrarius</name>
    <dbReference type="NCBI Taxonomy" id="1469647"/>
    <lineage>
        <taxon>Bacteria</taxon>
        <taxon>Bacillati</taxon>
        <taxon>Bacillota</taxon>
        <taxon>Bacilli</taxon>
        <taxon>Bacillales</taxon>
        <taxon>Paenibacillaceae</taxon>
        <taxon>Paenibacillus</taxon>
    </lineage>
</organism>
<dbReference type="OrthoDB" id="2680231at2"/>
<comment type="caution">
    <text evidence="1">The sequence shown here is derived from an EMBL/GenBank/DDBJ whole genome shotgun (WGS) entry which is preliminary data.</text>
</comment>